<dbReference type="GO" id="GO:0004066">
    <property type="term" value="F:asparagine synthase (glutamine-hydrolyzing) activity"/>
    <property type="evidence" value="ECO:0007669"/>
    <property type="project" value="UniProtKB-EC"/>
</dbReference>
<evidence type="ECO:0000256" key="6">
    <source>
        <dbReference type="ARBA" id="ARBA00022840"/>
    </source>
</evidence>
<comment type="pathway">
    <text evidence="1">Amino-acid biosynthesis; L-asparagine biosynthesis; L-asparagine from L-aspartate (L-Gln route): step 1/1.</text>
</comment>
<dbReference type="Proteomes" id="UP000664859">
    <property type="component" value="Unassembled WGS sequence"/>
</dbReference>
<reference evidence="15" key="1">
    <citation type="submission" date="2021-02" db="EMBL/GenBank/DDBJ databases">
        <title>First Annotated Genome of the Yellow-green Alga Tribonema minus.</title>
        <authorList>
            <person name="Mahan K.M."/>
        </authorList>
    </citation>
    <scope>NUCLEOTIDE SEQUENCE</scope>
    <source>
        <strain evidence="15">UTEX B ZZ1240</strain>
    </source>
</reference>
<evidence type="ECO:0000256" key="5">
    <source>
        <dbReference type="ARBA" id="ARBA00022741"/>
    </source>
</evidence>
<evidence type="ECO:0000256" key="7">
    <source>
        <dbReference type="ARBA" id="ARBA00022888"/>
    </source>
</evidence>
<dbReference type="InterPro" id="IPR014729">
    <property type="entry name" value="Rossmann-like_a/b/a_fold"/>
</dbReference>
<dbReference type="InterPro" id="IPR017932">
    <property type="entry name" value="GATase_2_dom"/>
</dbReference>
<evidence type="ECO:0000256" key="9">
    <source>
        <dbReference type="ARBA" id="ARBA00048741"/>
    </source>
</evidence>
<dbReference type="PIRSF" id="PIRSF001589">
    <property type="entry name" value="Asn_synthetase_glu-h"/>
    <property type="match status" value="1"/>
</dbReference>
<evidence type="ECO:0000256" key="1">
    <source>
        <dbReference type="ARBA" id="ARBA00005187"/>
    </source>
</evidence>
<evidence type="ECO:0000259" key="14">
    <source>
        <dbReference type="PROSITE" id="PS51278"/>
    </source>
</evidence>
<dbReference type="Pfam" id="PF13537">
    <property type="entry name" value="GATase_7"/>
    <property type="match status" value="1"/>
</dbReference>
<evidence type="ECO:0000256" key="13">
    <source>
        <dbReference type="PIRSR" id="PIRSR001589-3"/>
    </source>
</evidence>
<dbReference type="EMBL" id="JAFCMP010000179">
    <property type="protein sequence ID" value="KAG5184044.1"/>
    <property type="molecule type" value="Genomic_DNA"/>
</dbReference>
<evidence type="ECO:0000256" key="3">
    <source>
        <dbReference type="ARBA" id="ARBA00022598"/>
    </source>
</evidence>
<keyword evidence="11" id="KW-0315">Glutamine amidotransferase</keyword>
<dbReference type="Gene3D" id="3.60.20.10">
    <property type="entry name" value="Glutamine Phosphoribosylpyrophosphate, subunit 1, domain 1"/>
    <property type="match status" value="1"/>
</dbReference>
<feature type="binding site" evidence="12">
    <location>
        <position position="103"/>
    </location>
    <ligand>
        <name>L-glutamine</name>
        <dbReference type="ChEBI" id="CHEBI:58359"/>
    </ligand>
</feature>
<evidence type="ECO:0000313" key="16">
    <source>
        <dbReference type="Proteomes" id="UP000664859"/>
    </source>
</evidence>
<organism evidence="15 16">
    <name type="scientific">Tribonema minus</name>
    <dbReference type="NCBI Taxonomy" id="303371"/>
    <lineage>
        <taxon>Eukaryota</taxon>
        <taxon>Sar</taxon>
        <taxon>Stramenopiles</taxon>
        <taxon>Ochrophyta</taxon>
        <taxon>PX clade</taxon>
        <taxon>Xanthophyceae</taxon>
        <taxon>Tribonematales</taxon>
        <taxon>Tribonemataceae</taxon>
        <taxon>Tribonema</taxon>
    </lineage>
</organism>
<evidence type="ECO:0000256" key="2">
    <source>
        <dbReference type="ARBA" id="ARBA00012737"/>
    </source>
</evidence>
<sequence length="559" mass="61507">MCGILFHSCAASESLPASAIEDAAQLLQHRGPDGTSMQYHTIGPGGINERKCVMSFCRLAIINPGAAGMQPFTEDTCSLICNGEIYNCKELQEELGVSALKSDVEIILHLLVGSKGDDIELIMRTACQRLDGDFAFVAIEKESGVIMAARDCVGVRPLFFGTVNGQIVSFASEAKALMGICDSVAVFPPGHFWTSTTGFCQFTDVYQGAAVVGAHGRGADPTDRSEIAKLLTNAIQKRVEHTDRPLAFLCSGGLDSALVVSIAAQMYPDRDLHAFSIEYCEQSISEDALYAMELLKRLPHVQHTRVQLTKADIEASLKDIVRVCETADTTTLRAAVPMYHLARYISNNTDYKVILSGEGADELFAGYYYMSRAPDGHAVTEETQRLVQNTHMFDLLRADRCFAAHGLEIRVPFLDRFLLKYVLATPGEWRMHAKGLEKALLRDSFSDMEALESSGVLRRGKMRMSDGVGSGMVSFIVGVLNKGRSTQDDSTPLHISAEEKLRVEQERVETWFYELYDASKGSPTWVAPRCMPEWASQTRQPLPDKATPATTGVYAAVWW</sequence>
<dbReference type="CDD" id="cd01991">
    <property type="entry name" value="Asn_synthase_B_C"/>
    <property type="match status" value="1"/>
</dbReference>
<keyword evidence="3" id="KW-0436">Ligase</keyword>
<dbReference type="EC" id="6.3.5.4" evidence="2"/>
<feature type="binding site" evidence="12">
    <location>
        <position position="249"/>
    </location>
    <ligand>
        <name>ATP</name>
        <dbReference type="ChEBI" id="CHEBI:30616"/>
    </ligand>
</feature>
<keyword evidence="7 11" id="KW-0061">Asparagine biosynthesis</keyword>
<protein>
    <recommendedName>
        <fullName evidence="2">asparagine synthase (glutamine-hydrolyzing)</fullName>
        <ecNumber evidence="2">6.3.5.4</ecNumber>
    </recommendedName>
    <alternativeName>
        <fullName evidence="8">Glutamine-dependent asparagine synthetase</fullName>
    </alternativeName>
</protein>
<evidence type="ECO:0000256" key="8">
    <source>
        <dbReference type="ARBA" id="ARBA00030234"/>
    </source>
</evidence>
<dbReference type="GO" id="GO:0006529">
    <property type="term" value="P:asparagine biosynthetic process"/>
    <property type="evidence" value="ECO:0007669"/>
    <property type="project" value="UniProtKB-KW"/>
</dbReference>
<feature type="active site" description="For GATase activity" evidence="11">
    <location>
        <position position="2"/>
    </location>
</feature>
<dbReference type="GO" id="GO:0005524">
    <property type="term" value="F:ATP binding"/>
    <property type="evidence" value="ECO:0007669"/>
    <property type="project" value="UniProtKB-KW"/>
</dbReference>
<keyword evidence="4 11" id="KW-0028">Amino-acid biosynthesis</keyword>
<dbReference type="InterPro" id="IPR006426">
    <property type="entry name" value="Asn_synth_AEB"/>
</dbReference>
<dbReference type="PROSITE" id="PS51278">
    <property type="entry name" value="GATASE_TYPE_2"/>
    <property type="match status" value="1"/>
</dbReference>
<dbReference type="PANTHER" id="PTHR11772">
    <property type="entry name" value="ASPARAGINE SYNTHETASE"/>
    <property type="match status" value="1"/>
</dbReference>
<dbReference type="PANTHER" id="PTHR11772:SF23">
    <property type="entry name" value="ASPARAGINE SYNTHETASE [GLUTAMINE-HYDROLYZING]"/>
    <property type="match status" value="1"/>
</dbReference>
<dbReference type="AlphaFoldDB" id="A0A836CFV9"/>
<keyword evidence="16" id="KW-1185">Reference proteome</keyword>
<evidence type="ECO:0000256" key="10">
    <source>
        <dbReference type="PIRNR" id="PIRNR001589"/>
    </source>
</evidence>
<proteinExistence type="predicted"/>
<dbReference type="SUPFAM" id="SSF52402">
    <property type="entry name" value="Adenine nucleotide alpha hydrolases-like"/>
    <property type="match status" value="1"/>
</dbReference>
<dbReference type="InterPro" id="IPR050795">
    <property type="entry name" value="Asn_Synthetase"/>
</dbReference>
<keyword evidence="6 10" id="KW-0067">ATP-binding</keyword>
<comment type="caution">
    <text evidence="15">The sequence shown here is derived from an EMBL/GenBank/DDBJ whole genome shotgun (WGS) entry which is preliminary data.</text>
</comment>
<gene>
    <name evidence="15" type="ORF">JKP88DRAFT_163596</name>
</gene>
<feature type="site" description="Important for beta-aspartyl-AMP intermediate formation" evidence="13">
    <location>
        <position position="358"/>
    </location>
</feature>
<dbReference type="InterPro" id="IPR001962">
    <property type="entry name" value="Asn_synthase"/>
</dbReference>
<dbReference type="OrthoDB" id="409189at2759"/>
<dbReference type="Pfam" id="PF00733">
    <property type="entry name" value="Asn_synthase"/>
    <property type="match status" value="2"/>
</dbReference>
<accession>A0A836CFV9</accession>
<dbReference type="SUPFAM" id="SSF56235">
    <property type="entry name" value="N-terminal nucleophile aminohydrolases (Ntn hydrolases)"/>
    <property type="match status" value="1"/>
</dbReference>
<dbReference type="InterPro" id="IPR029055">
    <property type="entry name" value="Ntn_hydrolases_N"/>
</dbReference>
<evidence type="ECO:0000313" key="15">
    <source>
        <dbReference type="EMBL" id="KAG5184044.1"/>
    </source>
</evidence>
<name>A0A836CFV9_9STRA</name>
<keyword evidence="5 10" id="KW-0547">Nucleotide-binding</keyword>
<evidence type="ECO:0000256" key="4">
    <source>
        <dbReference type="ARBA" id="ARBA00022605"/>
    </source>
</evidence>
<comment type="catalytic activity">
    <reaction evidence="9">
        <text>L-aspartate + L-glutamine + ATP + H2O = L-asparagine + L-glutamate + AMP + diphosphate + H(+)</text>
        <dbReference type="Rhea" id="RHEA:12228"/>
        <dbReference type="ChEBI" id="CHEBI:15377"/>
        <dbReference type="ChEBI" id="CHEBI:15378"/>
        <dbReference type="ChEBI" id="CHEBI:29985"/>
        <dbReference type="ChEBI" id="CHEBI:29991"/>
        <dbReference type="ChEBI" id="CHEBI:30616"/>
        <dbReference type="ChEBI" id="CHEBI:33019"/>
        <dbReference type="ChEBI" id="CHEBI:58048"/>
        <dbReference type="ChEBI" id="CHEBI:58359"/>
        <dbReference type="ChEBI" id="CHEBI:456215"/>
        <dbReference type="EC" id="6.3.5.4"/>
    </reaction>
</comment>
<feature type="binding site" evidence="12">
    <location>
        <begin position="356"/>
        <end position="357"/>
    </location>
    <ligand>
        <name>ATP</name>
        <dbReference type="ChEBI" id="CHEBI:30616"/>
    </ligand>
</feature>
<dbReference type="GO" id="GO:0005829">
    <property type="term" value="C:cytosol"/>
    <property type="evidence" value="ECO:0007669"/>
    <property type="project" value="TreeGrafter"/>
</dbReference>
<evidence type="ECO:0000256" key="11">
    <source>
        <dbReference type="PIRSR" id="PIRSR001589-1"/>
    </source>
</evidence>
<evidence type="ECO:0000256" key="12">
    <source>
        <dbReference type="PIRSR" id="PIRSR001589-2"/>
    </source>
</evidence>
<feature type="binding site" evidence="12">
    <location>
        <position position="277"/>
    </location>
    <ligand>
        <name>ATP</name>
        <dbReference type="ChEBI" id="CHEBI:30616"/>
    </ligand>
</feature>
<dbReference type="Gene3D" id="3.40.50.620">
    <property type="entry name" value="HUPs"/>
    <property type="match status" value="1"/>
</dbReference>
<feature type="domain" description="Glutamine amidotransferase type-2" evidence="14">
    <location>
        <begin position="2"/>
        <end position="198"/>
    </location>
</feature>